<evidence type="ECO:0000313" key="11">
    <source>
        <dbReference type="Proteomes" id="UP000290288"/>
    </source>
</evidence>
<dbReference type="SUPFAM" id="SSF53383">
    <property type="entry name" value="PLP-dependent transferases"/>
    <property type="match status" value="1"/>
</dbReference>
<evidence type="ECO:0000256" key="2">
    <source>
        <dbReference type="ARBA" id="ARBA00005038"/>
    </source>
</evidence>
<evidence type="ECO:0000313" key="10">
    <source>
        <dbReference type="EMBL" id="RXW16903.1"/>
    </source>
</evidence>
<evidence type="ECO:0000256" key="7">
    <source>
        <dbReference type="ARBA" id="ARBA00029853"/>
    </source>
</evidence>
<sequence length="139" mass="15532">MCTAEHISITRELRAVLEVTPLDSENVDKEVLSKNSWENTKLVWFGSPTDPTLKFMDVSQIACCPSFRPLLFVDNTFVSALCSSPLILGADIVLHSLRQYVNGHADVQMGAVVLPQSSSEGHTRFKDKFAPSNHHRRHL</sequence>
<evidence type="ECO:0000256" key="3">
    <source>
        <dbReference type="ARBA" id="ARBA00009077"/>
    </source>
</evidence>
<dbReference type="GO" id="GO:0004123">
    <property type="term" value="F:cystathionine gamma-lyase activity"/>
    <property type="evidence" value="ECO:0007669"/>
    <property type="project" value="TreeGrafter"/>
</dbReference>
<dbReference type="InterPro" id="IPR015421">
    <property type="entry name" value="PyrdxlP-dep_Trfase_major"/>
</dbReference>
<dbReference type="GO" id="GO:0005737">
    <property type="term" value="C:cytoplasm"/>
    <property type="evidence" value="ECO:0007669"/>
    <property type="project" value="TreeGrafter"/>
</dbReference>
<dbReference type="GO" id="GO:0030170">
    <property type="term" value="F:pyridoxal phosphate binding"/>
    <property type="evidence" value="ECO:0007669"/>
    <property type="project" value="InterPro"/>
</dbReference>
<evidence type="ECO:0000256" key="4">
    <source>
        <dbReference type="ARBA" id="ARBA00012085"/>
    </source>
</evidence>
<dbReference type="Proteomes" id="UP000290288">
    <property type="component" value="Unassembled WGS sequence"/>
</dbReference>
<protein>
    <recommendedName>
        <fullName evidence="4">cystathionine gamma-lyase</fullName>
        <ecNumber evidence="4">4.4.1.1</ecNumber>
    </recommendedName>
    <alternativeName>
        <fullName evidence="7">Gamma-cystathionase</fullName>
    </alternativeName>
</protein>
<dbReference type="InterPro" id="IPR000277">
    <property type="entry name" value="Cys/Met-Metab_PyrdxlP-dep_enz"/>
</dbReference>
<comment type="pathway">
    <text evidence="2">Amino-acid biosynthesis; L-cysteine biosynthesis; L-cysteine from L-homocysteine and L-serine: step 2/2.</text>
</comment>
<dbReference type="GO" id="GO:0019346">
    <property type="term" value="P:transsulfuration"/>
    <property type="evidence" value="ECO:0007669"/>
    <property type="project" value="InterPro"/>
</dbReference>
<accession>A0A4Q2DBC6</accession>
<dbReference type="EMBL" id="SDEE01000390">
    <property type="protein sequence ID" value="RXW16903.1"/>
    <property type="molecule type" value="Genomic_DNA"/>
</dbReference>
<dbReference type="AlphaFoldDB" id="A0A4Q2DBC6"/>
<dbReference type="InterPro" id="IPR015424">
    <property type="entry name" value="PyrdxlP-dep_Trfase"/>
</dbReference>
<evidence type="ECO:0000256" key="1">
    <source>
        <dbReference type="ARBA" id="ARBA00001933"/>
    </source>
</evidence>
<keyword evidence="11" id="KW-1185">Reference proteome</keyword>
<comment type="caution">
    <text evidence="10">The sequence shown here is derived from an EMBL/GenBank/DDBJ whole genome shotgun (WGS) entry which is preliminary data.</text>
</comment>
<evidence type="ECO:0000256" key="6">
    <source>
        <dbReference type="ARBA" id="ARBA00023192"/>
    </source>
</evidence>
<dbReference type="EC" id="4.4.1.1" evidence="4"/>
<keyword evidence="6" id="KW-0198">Cysteine biosynthesis</keyword>
<dbReference type="Gene3D" id="3.40.640.10">
    <property type="entry name" value="Type I PLP-dependent aspartate aminotransferase-like (Major domain)"/>
    <property type="match status" value="1"/>
</dbReference>
<dbReference type="GO" id="GO:0019343">
    <property type="term" value="P:cysteine biosynthetic process via cystathionine"/>
    <property type="evidence" value="ECO:0007669"/>
    <property type="project" value="TreeGrafter"/>
</dbReference>
<organism evidence="10 11">
    <name type="scientific">Candolleomyces aberdarensis</name>
    <dbReference type="NCBI Taxonomy" id="2316362"/>
    <lineage>
        <taxon>Eukaryota</taxon>
        <taxon>Fungi</taxon>
        <taxon>Dikarya</taxon>
        <taxon>Basidiomycota</taxon>
        <taxon>Agaricomycotina</taxon>
        <taxon>Agaricomycetes</taxon>
        <taxon>Agaricomycetidae</taxon>
        <taxon>Agaricales</taxon>
        <taxon>Agaricineae</taxon>
        <taxon>Psathyrellaceae</taxon>
        <taxon>Candolleomyces</taxon>
    </lineage>
</organism>
<dbReference type="PANTHER" id="PTHR11808">
    <property type="entry name" value="TRANS-SULFURATION ENZYME FAMILY MEMBER"/>
    <property type="match status" value="1"/>
</dbReference>
<reference evidence="10 11" key="1">
    <citation type="submission" date="2019-01" db="EMBL/GenBank/DDBJ databases">
        <title>Draft genome sequence of Psathyrella aberdarensis IHI B618.</title>
        <authorList>
            <person name="Buettner E."/>
            <person name="Kellner H."/>
        </authorList>
    </citation>
    <scope>NUCLEOTIDE SEQUENCE [LARGE SCALE GENOMIC DNA]</scope>
    <source>
        <strain evidence="10 11">IHI B618</strain>
    </source>
</reference>
<comment type="similarity">
    <text evidence="3 8">Belongs to the trans-sulfuration enzymes family.</text>
</comment>
<gene>
    <name evidence="10" type="ORF">EST38_g8957</name>
</gene>
<dbReference type="STRING" id="2316362.A0A4Q2DBC6"/>
<dbReference type="Pfam" id="PF01053">
    <property type="entry name" value="Cys_Met_Meta_PP"/>
    <property type="match status" value="1"/>
</dbReference>
<comment type="cofactor">
    <cofactor evidence="1 8">
        <name>pyridoxal 5'-phosphate</name>
        <dbReference type="ChEBI" id="CHEBI:597326"/>
    </cofactor>
</comment>
<evidence type="ECO:0000256" key="8">
    <source>
        <dbReference type="RuleBase" id="RU362118"/>
    </source>
</evidence>
<feature type="region of interest" description="Disordered" evidence="9">
    <location>
        <begin position="118"/>
        <end position="139"/>
    </location>
</feature>
<name>A0A4Q2DBC6_9AGAR</name>
<evidence type="ECO:0000256" key="5">
    <source>
        <dbReference type="ARBA" id="ARBA00022898"/>
    </source>
</evidence>
<dbReference type="PANTHER" id="PTHR11808:SF15">
    <property type="entry name" value="CYSTATHIONINE GAMMA-LYASE"/>
    <property type="match status" value="1"/>
</dbReference>
<proteinExistence type="inferred from homology"/>
<keyword evidence="6" id="KW-0028">Amino-acid biosynthesis</keyword>
<evidence type="ECO:0000256" key="9">
    <source>
        <dbReference type="SAM" id="MobiDB-lite"/>
    </source>
</evidence>
<dbReference type="OrthoDB" id="3047386at2759"/>
<keyword evidence="5 8" id="KW-0663">Pyridoxal phosphate</keyword>